<dbReference type="PANTHER" id="PTHR12064">
    <property type="entry name" value="METAL TRANSPORTER CNNM"/>
    <property type="match status" value="1"/>
</dbReference>
<keyword evidence="4 7" id="KW-1133">Transmembrane helix</keyword>
<feature type="compositionally biased region" description="Low complexity" evidence="8">
    <location>
        <begin position="537"/>
        <end position="547"/>
    </location>
</feature>
<feature type="compositionally biased region" description="Acidic residues" evidence="8">
    <location>
        <begin position="475"/>
        <end position="486"/>
    </location>
</feature>
<evidence type="ECO:0000256" key="7">
    <source>
        <dbReference type="PROSITE-ProRule" id="PRU01193"/>
    </source>
</evidence>
<dbReference type="GO" id="GO:0016020">
    <property type="term" value="C:membrane"/>
    <property type="evidence" value="ECO:0007669"/>
    <property type="project" value="UniProtKB-SubCell"/>
</dbReference>
<dbReference type="EMBL" id="LXPE01000033">
    <property type="protein sequence ID" value="OBA25925.1"/>
    <property type="molecule type" value="Genomic_DNA"/>
</dbReference>
<keyword evidence="6" id="KW-0129">CBS domain</keyword>
<dbReference type="OrthoDB" id="5353557at2759"/>
<evidence type="ECO:0000313" key="12">
    <source>
        <dbReference type="EMBL" id="OBA25925.1"/>
    </source>
</evidence>
<keyword evidence="2 7" id="KW-0812">Transmembrane</keyword>
<evidence type="ECO:0000256" key="5">
    <source>
        <dbReference type="ARBA" id="ARBA00023136"/>
    </source>
</evidence>
<evidence type="ECO:0000256" key="8">
    <source>
        <dbReference type="SAM" id="MobiDB-lite"/>
    </source>
</evidence>
<keyword evidence="13" id="KW-1185">Reference proteome</keyword>
<evidence type="ECO:0000259" key="11">
    <source>
        <dbReference type="PROSITE" id="PS51846"/>
    </source>
</evidence>
<dbReference type="InterPro" id="IPR044751">
    <property type="entry name" value="Ion_transp-like_CBS"/>
</dbReference>
<evidence type="ECO:0000256" key="3">
    <source>
        <dbReference type="ARBA" id="ARBA00022737"/>
    </source>
</evidence>
<feature type="domain" description="CBS" evidence="10">
    <location>
        <begin position="297"/>
        <end position="362"/>
    </location>
</feature>
<feature type="transmembrane region" description="Helical" evidence="9">
    <location>
        <begin position="149"/>
        <end position="169"/>
    </location>
</feature>
<dbReference type="SUPFAM" id="SSF54631">
    <property type="entry name" value="CBS-domain pair"/>
    <property type="match status" value="1"/>
</dbReference>
<evidence type="ECO:0000256" key="4">
    <source>
        <dbReference type="ARBA" id="ARBA00022989"/>
    </source>
</evidence>
<feature type="transmembrane region" description="Helical" evidence="9">
    <location>
        <begin position="96"/>
        <end position="116"/>
    </location>
</feature>
<organism evidence="12 13">
    <name type="scientific">Hanseniaspora valbyensis NRRL Y-1626</name>
    <dbReference type="NCBI Taxonomy" id="766949"/>
    <lineage>
        <taxon>Eukaryota</taxon>
        <taxon>Fungi</taxon>
        <taxon>Dikarya</taxon>
        <taxon>Ascomycota</taxon>
        <taxon>Saccharomycotina</taxon>
        <taxon>Saccharomycetes</taxon>
        <taxon>Saccharomycodales</taxon>
        <taxon>Saccharomycodaceae</taxon>
        <taxon>Hanseniaspora</taxon>
    </lineage>
</organism>
<gene>
    <name evidence="12" type="ORF">HANVADRAFT_53549</name>
</gene>
<evidence type="ECO:0000256" key="2">
    <source>
        <dbReference type="ARBA" id="ARBA00022692"/>
    </source>
</evidence>
<dbReference type="InterPro" id="IPR045095">
    <property type="entry name" value="ACDP"/>
</dbReference>
<dbReference type="GO" id="GO:0010960">
    <property type="term" value="P:magnesium ion homeostasis"/>
    <property type="evidence" value="ECO:0007669"/>
    <property type="project" value="InterPro"/>
</dbReference>
<sequence length="637" mass="70474">MLIYSIRKILQNSSNNSDLLTKRGDVEVTPSDSLFALYVILSALLILFGGIFAGLTIGIMNQDEIYLQVLTTSGTETQSKQASKILNMFKRRGKHLILVTLLLCNVITNETLPIVLDRIAGGGVTAVVASSVFVIIFGEIIPQSLCVKFGLSIGSFFAPFVEYLGLVLYPVSKPIALLLDATLGEPHGNTYEKSGLKTLVSLHSDINTRNGLTHDEILIISSVLDLKQKSVKEIMTPIDKVYKLSDKSILNEDLLNELKFLGHSRIPVYDSENPKNFKGMLLVKQLITYDPMDEVCISEFPLKTLPETLPTTSCMNLLNYFQLGKSHMCLISETPGLEQGCIGIVTLEDIMEEMIGEEIQDETEPLLRSGSTTVIADQQSASAETNSLLKDTKTYKSSYTVLPNENTADGEHPSNIVHLEVPVDTDDEVHIHRKRKSVGDANGISEEIITIHGLNKTVIVQDQYSQSYGSTSSEASEDLTESEDVNPNDLESQNPRGRNKRRGSMTSIRSWFSSDSKHRSKSRSRSKSKSKSKSKAKPASNKDSNSNTKKDTSSLHKVQPRNHQPSFGEYLKSISDDNLNRKDTLHELTAANNSIANDQEVTSVNPFACPQNVLSDQEDNDDSVVKWGKDRKEDDEL</sequence>
<feature type="transmembrane region" description="Helical" evidence="9">
    <location>
        <begin position="122"/>
        <end position="142"/>
    </location>
</feature>
<keyword evidence="3" id="KW-0677">Repeat</keyword>
<feature type="region of interest" description="Disordered" evidence="8">
    <location>
        <begin position="610"/>
        <end position="637"/>
    </location>
</feature>
<feature type="compositionally biased region" description="Basic and acidic residues" evidence="8">
    <location>
        <begin position="623"/>
        <end position="637"/>
    </location>
</feature>
<dbReference type="PROSITE" id="PS51371">
    <property type="entry name" value="CBS"/>
    <property type="match status" value="1"/>
</dbReference>
<dbReference type="InterPro" id="IPR046342">
    <property type="entry name" value="CBS_dom_sf"/>
</dbReference>
<evidence type="ECO:0000259" key="10">
    <source>
        <dbReference type="PROSITE" id="PS51371"/>
    </source>
</evidence>
<name>A0A1B7TB66_9ASCO</name>
<dbReference type="Pfam" id="PF01595">
    <property type="entry name" value="CNNM"/>
    <property type="match status" value="1"/>
</dbReference>
<evidence type="ECO:0000256" key="1">
    <source>
        <dbReference type="ARBA" id="ARBA00004141"/>
    </source>
</evidence>
<dbReference type="Gene3D" id="3.10.580.10">
    <property type="entry name" value="CBS-domain"/>
    <property type="match status" value="1"/>
</dbReference>
<keyword evidence="5 7" id="KW-0472">Membrane</keyword>
<dbReference type="FunFam" id="3.10.580.10:FF:000006">
    <property type="entry name" value="DUF21 and CBS domain protein"/>
    <property type="match status" value="1"/>
</dbReference>
<reference evidence="13" key="1">
    <citation type="journal article" date="2016" name="Proc. Natl. Acad. Sci. U.S.A.">
        <title>Comparative genomics of biotechnologically important yeasts.</title>
        <authorList>
            <person name="Riley R."/>
            <person name="Haridas S."/>
            <person name="Wolfe K.H."/>
            <person name="Lopes M.R."/>
            <person name="Hittinger C.T."/>
            <person name="Goeker M."/>
            <person name="Salamov A.A."/>
            <person name="Wisecaver J.H."/>
            <person name="Long T.M."/>
            <person name="Calvey C.H."/>
            <person name="Aerts A.L."/>
            <person name="Barry K.W."/>
            <person name="Choi C."/>
            <person name="Clum A."/>
            <person name="Coughlan A.Y."/>
            <person name="Deshpande S."/>
            <person name="Douglass A.P."/>
            <person name="Hanson S.J."/>
            <person name="Klenk H.-P."/>
            <person name="LaButti K.M."/>
            <person name="Lapidus A."/>
            <person name="Lindquist E.A."/>
            <person name="Lipzen A.M."/>
            <person name="Meier-Kolthoff J.P."/>
            <person name="Ohm R.A."/>
            <person name="Otillar R.P."/>
            <person name="Pangilinan J.L."/>
            <person name="Peng Y."/>
            <person name="Rokas A."/>
            <person name="Rosa C.A."/>
            <person name="Scheuner C."/>
            <person name="Sibirny A.A."/>
            <person name="Slot J.C."/>
            <person name="Stielow J.B."/>
            <person name="Sun H."/>
            <person name="Kurtzman C.P."/>
            <person name="Blackwell M."/>
            <person name="Grigoriev I.V."/>
            <person name="Jeffries T.W."/>
        </authorList>
    </citation>
    <scope>NUCLEOTIDE SEQUENCE [LARGE SCALE GENOMIC DNA]</scope>
    <source>
        <strain evidence="13">NRRL Y-1626</strain>
    </source>
</reference>
<dbReference type="AlphaFoldDB" id="A0A1B7TB66"/>
<evidence type="ECO:0000313" key="13">
    <source>
        <dbReference type="Proteomes" id="UP000092321"/>
    </source>
</evidence>
<feature type="region of interest" description="Disordered" evidence="8">
    <location>
        <begin position="468"/>
        <end position="571"/>
    </location>
</feature>
<proteinExistence type="predicted"/>
<dbReference type="InterPro" id="IPR000644">
    <property type="entry name" value="CBS_dom"/>
</dbReference>
<comment type="caution">
    <text evidence="12">The sequence shown here is derived from an EMBL/GenBank/DDBJ whole genome shotgun (WGS) entry which is preliminary data.</text>
</comment>
<dbReference type="InterPro" id="IPR002550">
    <property type="entry name" value="CNNM"/>
</dbReference>
<evidence type="ECO:0000256" key="9">
    <source>
        <dbReference type="SAM" id="Phobius"/>
    </source>
</evidence>
<accession>A0A1B7TB66</accession>
<dbReference type="CDD" id="cd04590">
    <property type="entry name" value="CBS_pair_CorC_HlyC_assoc"/>
    <property type="match status" value="1"/>
</dbReference>
<feature type="domain" description="CNNM transmembrane" evidence="11">
    <location>
        <begin position="31"/>
        <end position="216"/>
    </location>
</feature>
<comment type="subcellular location">
    <subcellularLocation>
        <location evidence="1">Membrane</location>
        <topology evidence="1">Multi-pass membrane protein</topology>
    </subcellularLocation>
</comment>
<dbReference type="Proteomes" id="UP000092321">
    <property type="component" value="Unassembled WGS sequence"/>
</dbReference>
<dbReference type="GO" id="GO:0030026">
    <property type="term" value="P:intracellular manganese ion homeostasis"/>
    <property type="evidence" value="ECO:0007669"/>
    <property type="project" value="TreeGrafter"/>
</dbReference>
<feature type="compositionally biased region" description="Basic residues" evidence="8">
    <location>
        <begin position="518"/>
        <end position="536"/>
    </location>
</feature>
<feature type="transmembrane region" description="Helical" evidence="9">
    <location>
        <begin position="35"/>
        <end position="60"/>
    </location>
</feature>
<dbReference type="PANTHER" id="PTHR12064:SF97">
    <property type="entry name" value="METAL TRANSPORTER CNNM-5"/>
    <property type="match status" value="1"/>
</dbReference>
<evidence type="ECO:0000256" key="6">
    <source>
        <dbReference type="PROSITE-ProRule" id="PRU00703"/>
    </source>
</evidence>
<protein>
    <submittedName>
        <fullName evidence="12">DUF21-domain-containing protein</fullName>
    </submittedName>
</protein>
<dbReference type="PROSITE" id="PS51846">
    <property type="entry name" value="CNNM"/>
    <property type="match status" value="1"/>
</dbReference>
<dbReference type="GO" id="GO:0005737">
    <property type="term" value="C:cytoplasm"/>
    <property type="evidence" value="ECO:0007669"/>
    <property type="project" value="TreeGrafter"/>
</dbReference>